<dbReference type="SUPFAM" id="SSF55753">
    <property type="entry name" value="Actin depolymerizing proteins"/>
    <property type="match status" value="1"/>
</dbReference>
<dbReference type="GO" id="GO:0034316">
    <property type="term" value="P:negative regulation of Arp2/3 complex-mediated actin nucleation"/>
    <property type="evidence" value="ECO:0007669"/>
    <property type="project" value="TreeGrafter"/>
</dbReference>
<sequence>MSSYPSKPIQRKISIPIAQLSWLTRLAGTNNSIARASVCWNTESINMASESRLYTFSGETKAHLRKFRLGTSRAKEPQAVIYLIDKSTHEIRQDEDQTVYKSLEEIGDDLPDHSPRFVLLSYPLTMPDGRMSCPYVLLYYLPITCNAETRMLYAGAKELMRNTSEVGRIIDIESVDDLEDVPDKLKNE</sequence>
<organism evidence="3 4">
    <name type="scientific">Stachybotrys elegans</name>
    <dbReference type="NCBI Taxonomy" id="80388"/>
    <lineage>
        <taxon>Eukaryota</taxon>
        <taxon>Fungi</taxon>
        <taxon>Dikarya</taxon>
        <taxon>Ascomycota</taxon>
        <taxon>Pezizomycotina</taxon>
        <taxon>Sordariomycetes</taxon>
        <taxon>Hypocreomycetidae</taxon>
        <taxon>Hypocreales</taxon>
        <taxon>Stachybotryaceae</taxon>
        <taxon>Stachybotrys</taxon>
    </lineage>
</organism>
<reference evidence="3" key="1">
    <citation type="journal article" date="2021" name="Nat. Commun.">
        <title>Genetic determinants of endophytism in the Arabidopsis root mycobiome.</title>
        <authorList>
            <person name="Mesny F."/>
            <person name="Miyauchi S."/>
            <person name="Thiergart T."/>
            <person name="Pickel B."/>
            <person name="Atanasova L."/>
            <person name="Karlsson M."/>
            <person name="Huettel B."/>
            <person name="Barry K.W."/>
            <person name="Haridas S."/>
            <person name="Chen C."/>
            <person name="Bauer D."/>
            <person name="Andreopoulos W."/>
            <person name="Pangilinan J."/>
            <person name="LaButti K."/>
            <person name="Riley R."/>
            <person name="Lipzen A."/>
            <person name="Clum A."/>
            <person name="Drula E."/>
            <person name="Henrissat B."/>
            <person name="Kohler A."/>
            <person name="Grigoriev I.V."/>
            <person name="Martin F.M."/>
            <person name="Hacquard S."/>
        </authorList>
    </citation>
    <scope>NUCLEOTIDE SEQUENCE</scope>
    <source>
        <strain evidence="3">MPI-CAGE-CH-0235</strain>
    </source>
</reference>
<feature type="domain" description="ADF-H" evidence="2">
    <location>
        <begin position="52"/>
        <end position="188"/>
    </location>
</feature>
<dbReference type="Pfam" id="PF00241">
    <property type="entry name" value="Cofilin_ADF"/>
    <property type="match status" value="1"/>
</dbReference>
<dbReference type="PANTHER" id="PTHR11249:SF2">
    <property type="entry name" value="GLIA MATURATION FACTOR"/>
    <property type="match status" value="1"/>
</dbReference>
<dbReference type="OrthoDB" id="3919494at2759"/>
<dbReference type="GO" id="GO:0030479">
    <property type="term" value="C:actin cortical patch"/>
    <property type="evidence" value="ECO:0007669"/>
    <property type="project" value="TreeGrafter"/>
</dbReference>
<comment type="caution">
    <text evidence="3">The sequence shown here is derived from an EMBL/GenBank/DDBJ whole genome shotgun (WGS) entry which is preliminary data.</text>
</comment>
<dbReference type="GO" id="GO:0071846">
    <property type="term" value="P:actin filament debranching"/>
    <property type="evidence" value="ECO:0007669"/>
    <property type="project" value="InterPro"/>
</dbReference>
<dbReference type="GO" id="GO:0003779">
    <property type="term" value="F:actin binding"/>
    <property type="evidence" value="ECO:0007669"/>
    <property type="project" value="InterPro"/>
</dbReference>
<accession>A0A8K0T5A8</accession>
<protein>
    <recommendedName>
        <fullName evidence="2">ADF-H domain-containing protein</fullName>
    </recommendedName>
</protein>
<dbReference type="PANTHER" id="PTHR11249">
    <property type="entry name" value="GLIAL FACTOR NATURATION FACTOR"/>
    <property type="match status" value="1"/>
</dbReference>
<proteinExistence type="inferred from homology"/>
<dbReference type="InterPro" id="IPR029006">
    <property type="entry name" value="ADF-H/Gelsolin-like_dom_sf"/>
</dbReference>
<evidence type="ECO:0000313" key="3">
    <source>
        <dbReference type="EMBL" id="KAH7328337.1"/>
    </source>
</evidence>
<evidence type="ECO:0000256" key="1">
    <source>
        <dbReference type="ARBA" id="ARBA00010055"/>
    </source>
</evidence>
<dbReference type="AlphaFoldDB" id="A0A8K0T5A8"/>
<dbReference type="PROSITE" id="PS51263">
    <property type="entry name" value="ADF_H"/>
    <property type="match status" value="1"/>
</dbReference>
<dbReference type="FunFam" id="3.40.20.10:FF:000048">
    <property type="entry name" value="Putative gmf family protein"/>
    <property type="match status" value="1"/>
</dbReference>
<dbReference type="GO" id="GO:0071933">
    <property type="term" value="F:Arp2/3 complex binding"/>
    <property type="evidence" value="ECO:0007669"/>
    <property type="project" value="InterPro"/>
</dbReference>
<gene>
    <name evidence="3" type="ORF">B0I35DRAFT_15504</name>
</gene>
<comment type="similarity">
    <text evidence="1">Belongs to the actin-binding proteins ADF family. GMF subfamily.</text>
</comment>
<evidence type="ECO:0000313" key="4">
    <source>
        <dbReference type="Proteomes" id="UP000813444"/>
    </source>
</evidence>
<dbReference type="InterPro" id="IPR011171">
    <property type="entry name" value="GMF"/>
</dbReference>
<dbReference type="Proteomes" id="UP000813444">
    <property type="component" value="Unassembled WGS sequence"/>
</dbReference>
<evidence type="ECO:0000259" key="2">
    <source>
        <dbReference type="PROSITE" id="PS51263"/>
    </source>
</evidence>
<keyword evidence="4" id="KW-1185">Reference proteome</keyword>
<dbReference type="EMBL" id="JAGPNK010000001">
    <property type="protein sequence ID" value="KAH7328337.1"/>
    <property type="molecule type" value="Genomic_DNA"/>
</dbReference>
<dbReference type="InterPro" id="IPR002108">
    <property type="entry name" value="ADF-H"/>
</dbReference>
<dbReference type="CDD" id="cd11283">
    <property type="entry name" value="ADF_GMF-beta_like"/>
    <property type="match status" value="1"/>
</dbReference>
<name>A0A8K0T5A8_9HYPO</name>
<dbReference type="Gene3D" id="3.40.20.10">
    <property type="entry name" value="Severin"/>
    <property type="match status" value="1"/>
</dbReference>
<dbReference type="SMART" id="SM00102">
    <property type="entry name" value="ADF"/>
    <property type="match status" value="1"/>
</dbReference>